<keyword evidence="2" id="KW-1185">Reference proteome</keyword>
<sequence length="74" mass="7947">MSVIEIDDGGRPRIYSRQVLSICPECDGDLAVVRVIGGGCEYWTMRCTDCGGIHLDILEPRLTVVDGDGPLPAA</sequence>
<evidence type="ECO:0000313" key="1">
    <source>
        <dbReference type="EMBL" id="KRQ17208.1"/>
    </source>
</evidence>
<gene>
    <name evidence="1" type="ORF">AOQ71_03200</name>
</gene>
<dbReference type="AlphaFoldDB" id="A0A0R3E4U8"/>
<accession>A0A0R3E4U8</accession>
<evidence type="ECO:0000313" key="2">
    <source>
        <dbReference type="Proteomes" id="UP000051936"/>
    </source>
</evidence>
<comment type="caution">
    <text evidence="1">The sequence shown here is derived from an EMBL/GenBank/DDBJ whole genome shotgun (WGS) entry which is preliminary data.</text>
</comment>
<dbReference type="EMBL" id="LJYG01000016">
    <property type="protein sequence ID" value="KRQ17208.1"/>
    <property type="molecule type" value="Genomic_DNA"/>
</dbReference>
<protein>
    <recommendedName>
        <fullName evidence="3">Transcription factor zinc-finger domain-containing protein</fullName>
    </recommendedName>
</protein>
<name>A0A0R3E4U8_9BRAD</name>
<evidence type="ECO:0008006" key="3">
    <source>
        <dbReference type="Google" id="ProtNLM"/>
    </source>
</evidence>
<reference evidence="1 2" key="1">
    <citation type="submission" date="2015-09" db="EMBL/GenBank/DDBJ databases">
        <title>Draft Genome Sequence of Bradyrhizobium manausense Strain BR 3351T, a Novel Symbiotic Nitrogen-Fixing Alphaproteobacterium Isolated from Brazilian Amazon Rain Forest.</title>
        <authorList>
            <person name="De Araujo J.L."/>
            <person name="Zilli J.E."/>
        </authorList>
    </citation>
    <scope>NUCLEOTIDE SEQUENCE [LARGE SCALE GENOMIC DNA]</scope>
    <source>
        <strain evidence="1 2">BR3351</strain>
    </source>
</reference>
<organism evidence="1 2">
    <name type="scientific">Bradyrhizobium manausense</name>
    <dbReference type="NCBI Taxonomy" id="989370"/>
    <lineage>
        <taxon>Bacteria</taxon>
        <taxon>Pseudomonadati</taxon>
        <taxon>Pseudomonadota</taxon>
        <taxon>Alphaproteobacteria</taxon>
        <taxon>Hyphomicrobiales</taxon>
        <taxon>Nitrobacteraceae</taxon>
        <taxon>Bradyrhizobium</taxon>
    </lineage>
</organism>
<proteinExistence type="predicted"/>
<dbReference type="Proteomes" id="UP000051936">
    <property type="component" value="Unassembled WGS sequence"/>
</dbReference>
<dbReference type="OrthoDB" id="287727at2"/>